<evidence type="ECO:0000313" key="2">
    <source>
        <dbReference type="EMBL" id="MED6205533.1"/>
    </source>
</evidence>
<reference evidence="2 3" key="1">
    <citation type="journal article" date="2023" name="Plants (Basel)">
        <title>Bridging the Gap: Combining Genomics and Transcriptomics Approaches to Understand Stylosanthes scabra, an Orphan Legume from the Brazilian Caatinga.</title>
        <authorList>
            <person name="Ferreira-Neto J.R.C."/>
            <person name="da Silva M.D."/>
            <person name="Binneck E."/>
            <person name="de Melo N.F."/>
            <person name="da Silva R.H."/>
            <person name="de Melo A.L.T.M."/>
            <person name="Pandolfi V."/>
            <person name="Bustamante F.O."/>
            <person name="Brasileiro-Vidal A.C."/>
            <person name="Benko-Iseppon A.M."/>
        </authorList>
    </citation>
    <scope>NUCLEOTIDE SEQUENCE [LARGE SCALE GENOMIC DNA]</scope>
    <source>
        <tissue evidence="2">Leaves</tissue>
    </source>
</reference>
<gene>
    <name evidence="2" type="ORF">PIB30_018521</name>
</gene>
<name>A0ABU6Y9T2_9FABA</name>
<evidence type="ECO:0000256" key="1">
    <source>
        <dbReference type="SAM" id="Coils"/>
    </source>
</evidence>
<protein>
    <recommendedName>
        <fullName evidence="4">Retrotransposon gag domain-containing protein</fullName>
    </recommendedName>
</protein>
<organism evidence="2 3">
    <name type="scientific">Stylosanthes scabra</name>
    <dbReference type="NCBI Taxonomy" id="79078"/>
    <lineage>
        <taxon>Eukaryota</taxon>
        <taxon>Viridiplantae</taxon>
        <taxon>Streptophyta</taxon>
        <taxon>Embryophyta</taxon>
        <taxon>Tracheophyta</taxon>
        <taxon>Spermatophyta</taxon>
        <taxon>Magnoliopsida</taxon>
        <taxon>eudicotyledons</taxon>
        <taxon>Gunneridae</taxon>
        <taxon>Pentapetalae</taxon>
        <taxon>rosids</taxon>
        <taxon>fabids</taxon>
        <taxon>Fabales</taxon>
        <taxon>Fabaceae</taxon>
        <taxon>Papilionoideae</taxon>
        <taxon>50 kb inversion clade</taxon>
        <taxon>dalbergioids sensu lato</taxon>
        <taxon>Dalbergieae</taxon>
        <taxon>Pterocarpus clade</taxon>
        <taxon>Stylosanthes</taxon>
    </lineage>
</organism>
<keyword evidence="3" id="KW-1185">Reference proteome</keyword>
<evidence type="ECO:0008006" key="4">
    <source>
        <dbReference type="Google" id="ProtNLM"/>
    </source>
</evidence>
<accession>A0ABU6Y9T2</accession>
<comment type="caution">
    <text evidence="2">The sequence shown here is derived from an EMBL/GenBank/DDBJ whole genome shotgun (WGS) entry which is preliminary data.</text>
</comment>
<feature type="coiled-coil region" evidence="1">
    <location>
        <begin position="12"/>
        <end position="39"/>
    </location>
</feature>
<dbReference type="EMBL" id="JASCZI010241711">
    <property type="protein sequence ID" value="MED6205533.1"/>
    <property type="molecule type" value="Genomic_DNA"/>
</dbReference>
<sequence>MATGDSRTTPNNAYLLALVASLQAEITELRKEKVDLNVDSGKDHVEVILITHHPPQRTRGATSEEEELVNLFTSNFTTSAIYVHDSDFLKTIKQGRHESLKDYLTKFNKVALEIPNLHLEVHLRELKSGLRPGKF</sequence>
<proteinExistence type="predicted"/>
<evidence type="ECO:0000313" key="3">
    <source>
        <dbReference type="Proteomes" id="UP001341840"/>
    </source>
</evidence>
<dbReference type="Proteomes" id="UP001341840">
    <property type="component" value="Unassembled WGS sequence"/>
</dbReference>
<keyword evidence="1" id="KW-0175">Coiled coil</keyword>